<gene>
    <name evidence="2" type="ORF">S12H4_02762</name>
</gene>
<feature type="non-terminal residue" evidence="2">
    <location>
        <position position="1"/>
    </location>
</feature>
<accession>X1QJ53</accession>
<reference evidence="2" key="1">
    <citation type="journal article" date="2014" name="Front. Microbiol.">
        <title>High frequency of phylogenetically diverse reductive dehalogenase-homologous genes in deep subseafloor sedimentary metagenomes.</title>
        <authorList>
            <person name="Kawai M."/>
            <person name="Futagami T."/>
            <person name="Toyoda A."/>
            <person name="Takaki Y."/>
            <person name="Nishi S."/>
            <person name="Hori S."/>
            <person name="Arai W."/>
            <person name="Tsubouchi T."/>
            <person name="Morono Y."/>
            <person name="Uchiyama I."/>
            <person name="Ito T."/>
            <person name="Fujiyama A."/>
            <person name="Inagaki F."/>
            <person name="Takami H."/>
        </authorList>
    </citation>
    <scope>NUCLEOTIDE SEQUENCE</scope>
    <source>
        <strain evidence="2">Expedition CK06-06</strain>
    </source>
</reference>
<dbReference type="EMBL" id="BARW01000715">
    <property type="protein sequence ID" value="GAI68288.1"/>
    <property type="molecule type" value="Genomic_DNA"/>
</dbReference>
<feature type="domain" description="HNH nuclease" evidence="1">
    <location>
        <begin position="92"/>
        <end position="120"/>
    </location>
</feature>
<dbReference type="AlphaFoldDB" id="X1QJ53"/>
<protein>
    <recommendedName>
        <fullName evidence="1">HNH nuclease domain-containing protein</fullName>
    </recommendedName>
</protein>
<name>X1QJ53_9ZZZZ</name>
<dbReference type="InterPro" id="IPR003615">
    <property type="entry name" value="HNH_nuc"/>
</dbReference>
<proteinExistence type="predicted"/>
<dbReference type="Pfam" id="PF13392">
    <property type="entry name" value="HNH_3"/>
    <property type="match status" value="1"/>
</dbReference>
<sequence>KFCNITRDKARYWREKVHQIEGKKEWGKERLIDKSDGRVWIRVPKNYSNPVVDKGKYHRRIMIEHRYVVEKFLATHPEWGISKRSLIDGKYLKSKYEVHHINLDFQDNRIENLWVFETNEDHQEARRSLYILIDELIRCNFILFQKGRYIINI</sequence>
<dbReference type="SUPFAM" id="SSF54060">
    <property type="entry name" value="His-Me finger endonucleases"/>
    <property type="match status" value="1"/>
</dbReference>
<dbReference type="Gene3D" id="3.90.75.20">
    <property type="match status" value="1"/>
</dbReference>
<evidence type="ECO:0000313" key="2">
    <source>
        <dbReference type="EMBL" id="GAI68288.1"/>
    </source>
</evidence>
<dbReference type="InterPro" id="IPR044925">
    <property type="entry name" value="His-Me_finger_sf"/>
</dbReference>
<comment type="caution">
    <text evidence="2">The sequence shown here is derived from an EMBL/GenBank/DDBJ whole genome shotgun (WGS) entry which is preliminary data.</text>
</comment>
<evidence type="ECO:0000259" key="1">
    <source>
        <dbReference type="Pfam" id="PF13392"/>
    </source>
</evidence>
<organism evidence="2">
    <name type="scientific">marine sediment metagenome</name>
    <dbReference type="NCBI Taxonomy" id="412755"/>
    <lineage>
        <taxon>unclassified sequences</taxon>
        <taxon>metagenomes</taxon>
        <taxon>ecological metagenomes</taxon>
    </lineage>
</organism>